<dbReference type="Proteomes" id="UP000717515">
    <property type="component" value="Unassembled WGS sequence"/>
</dbReference>
<comment type="similarity">
    <text evidence="10">Belongs to the DEAD box helicase family. DDX55/SPB4 subfamily.</text>
</comment>
<dbReference type="PROSITE" id="PS51195">
    <property type="entry name" value="Q_MOTIF"/>
    <property type="match status" value="1"/>
</dbReference>
<dbReference type="Pfam" id="PF00271">
    <property type="entry name" value="Helicase_C"/>
    <property type="match status" value="1"/>
</dbReference>
<dbReference type="Pfam" id="PF23681">
    <property type="entry name" value="CTT_SPB4"/>
    <property type="match status" value="1"/>
</dbReference>
<evidence type="ECO:0000313" key="19">
    <source>
        <dbReference type="Proteomes" id="UP000717515"/>
    </source>
</evidence>
<name>A0A9P7ZZP9_MORAP</name>
<evidence type="ECO:0000256" key="2">
    <source>
        <dbReference type="ARBA" id="ARBA00022517"/>
    </source>
</evidence>
<feature type="region of interest" description="Disordered" evidence="14">
    <location>
        <begin position="666"/>
        <end position="770"/>
    </location>
</feature>
<dbReference type="Pfam" id="PF13959">
    <property type="entry name" value="CTE_SPB4"/>
    <property type="match status" value="1"/>
</dbReference>
<evidence type="ECO:0000259" key="15">
    <source>
        <dbReference type="PROSITE" id="PS51192"/>
    </source>
</evidence>
<dbReference type="InterPro" id="IPR000629">
    <property type="entry name" value="RNA-helicase_DEAD-box_CS"/>
</dbReference>
<feature type="domain" description="Helicase ATP-binding" evidence="15">
    <location>
        <begin position="149"/>
        <end position="329"/>
    </location>
</feature>
<comment type="function">
    <text evidence="13">RNA helicase.</text>
</comment>
<dbReference type="FunFam" id="3.40.50.300:FF:000877">
    <property type="entry name" value="RNA helicase"/>
    <property type="match status" value="1"/>
</dbReference>
<comment type="subcellular location">
    <subcellularLocation>
        <location evidence="1">Nucleus</location>
        <location evidence="1">Nucleolus</location>
    </subcellularLocation>
</comment>
<dbReference type="EC" id="3.6.4.13" evidence="13"/>
<keyword evidence="8 13" id="KW-0694">RNA-binding</keyword>
<dbReference type="InterPro" id="IPR027417">
    <property type="entry name" value="P-loop_NTPase"/>
</dbReference>
<evidence type="ECO:0000313" key="18">
    <source>
        <dbReference type="EMBL" id="KAG9320750.1"/>
    </source>
</evidence>
<feature type="compositionally biased region" description="Basic and acidic residues" evidence="14">
    <location>
        <begin position="694"/>
        <end position="707"/>
    </location>
</feature>
<keyword evidence="5 13" id="KW-0378">Hydrolase</keyword>
<feature type="compositionally biased region" description="Basic and acidic residues" evidence="14">
    <location>
        <begin position="747"/>
        <end position="758"/>
    </location>
</feature>
<proteinExistence type="inferred from homology"/>
<evidence type="ECO:0000256" key="10">
    <source>
        <dbReference type="ARBA" id="ARBA00038002"/>
    </source>
</evidence>
<evidence type="ECO:0000256" key="7">
    <source>
        <dbReference type="ARBA" id="ARBA00022840"/>
    </source>
</evidence>
<dbReference type="InterPro" id="IPR011545">
    <property type="entry name" value="DEAD/DEAH_box_helicase_dom"/>
</dbReference>
<evidence type="ECO:0000256" key="14">
    <source>
        <dbReference type="SAM" id="MobiDB-lite"/>
    </source>
</evidence>
<evidence type="ECO:0000256" key="11">
    <source>
        <dbReference type="ARBA" id="ARBA00047984"/>
    </source>
</evidence>
<comment type="caution">
    <text evidence="18">The sequence shown here is derived from an EMBL/GenBank/DDBJ whole genome shotgun (WGS) entry which is preliminary data.</text>
</comment>
<dbReference type="InterPro" id="IPR056330">
    <property type="entry name" value="CTT_SPB4"/>
</dbReference>
<evidence type="ECO:0000256" key="9">
    <source>
        <dbReference type="ARBA" id="ARBA00023054"/>
    </source>
</evidence>
<keyword evidence="3" id="KW-0698">rRNA processing</keyword>
<evidence type="ECO:0000256" key="12">
    <source>
        <dbReference type="PROSITE-ProRule" id="PRU00552"/>
    </source>
</evidence>
<comment type="catalytic activity">
    <reaction evidence="11 13">
        <text>ATP + H2O = ADP + phosphate + H(+)</text>
        <dbReference type="Rhea" id="RHEA:13065"/>
        <dbReference type="ChEBI" id="CHEBI:15377"/>
        <dbReference type="ChEBI" id="CHEBI:15378"/>
        <dbReference type="ChEBI" id="CHEBI:30616"/>
        <dbReference type="ChEBI" id="CHEBI:43474"/>
        <dbReference type="ChEBI" id="CHEBI:456216"/>
        <dbReference type="EC" id="3.6.4.13"/>
    </reaction>
</comment>
<keyword evidence="7 13" id="KW-0067">ATP-binding</keyword>
<dbReference type="GO" id="GO:0003723">
    <property type="term" value="F:RNA binding"/>
    <property type="evidence" value="ECO:0007669"/>
    <property type="project" value="UniProtKB-UniRule"/>
</dbReference>
<keyword evidence="2" id="KW-0690">Ribosome biogenesis</keyword>
<dbReference type="CDD" id="cd17960">
    <property type="entry name" value="DEADc_DDX55"/>
    <property type="match status" value="1"/>
</dbReference>
<evidence type="ECO:0000256" key="3">
    <source>
        <dbReference type="ARBA" id="ARBA00022552"/>
    </source>
</evidence>
<accession>A0A9P7ZZP9</accession>
<dbReference type="InterPro" id="IPR001650">
    <property type="entry name" value="Helicase_C-like"/>
</dbReference>
<dbReference type="GO" id="GO:0016787">
    <property type="term" value="F:hydrolase activity"/>
    <property type="evidence" value="ECO:0007669"/>
    <property type="project" value="UniProtKB-KW"/>
</dbReference>
<dbReference type="PROSITE" id="PS51192">
    <property type="entry name" value="HELICASE_ATP_BIND_1"/>
    <property type="match status" value="1"/>
</dbReference>
<evidence type="ECO:0000256" key="13">
    <source>
        <dbReference type="RuleBase" id="RU365068"/>
    </source>
</evidence>
<dbReference type="SMART" id="SM00487">
    <property type="entry name" value="DEXDc"/>
    <property type="match status" value="1"/>
</dbReference>
<dbReference type="PROSITE" id="PS00039">
    <property type="entry name" value="DEAD_ATP_HELICASE"/>
    <property type="match status" value="1"/>
</dbReference>
<gene>
    <name evidence="18" type="ORF">KVV02_005133</name>
</gene>
<dbReference type="SMART" id="SM00490">
    <property type="entry name" value="HELICc"/>
    <property type="match status" value="1"/>
</dbReference>
<dbReference type="InterPro" id="IPR014014">
    <property type="entry name" value="RNA_helicase_DEAD_Q_motif"/>
</dbReference>
<dbReference type="PROSITE" id="PS51194">
    <property type="entry name" value="HELICASE_CTER"/>
    <property type="match status" value="1"/>
</dbReference>
<feature type="compositionally biased region" description="Acidic residues" evidence="14">
    <location>
        <begin position="731"/>
        <end position="746"/>
    </location>
</feature>
<dbReference type="GO" id="GO:0005730">
    <property type="term" value="C:nucleolus"/>
    <property type="evidence" value="ECO:0007669"/>
    <property type="project" value="UniProtKB-SubCell"/>
</dbReference>
<evidence type="ECO:0000259" key="16">
    <source>
        <dbReference type="PROSITE" id="PS51194"/>
    </source>
</evidence>
<dbReference type="Pfam" id="PF00270">
    <property type="entry name" value="DEAD"/>
    <property type="match status" value="1"/>
</dbReference>
<dbReference type="GO" id="GO:0005524">
    <property type="term" value="F:ATP binding"/>
    <property type="evidence" value="ECO:0007669"/>
    <property type="project" value="UniProtKB-UniRule"/>
</dbReference>
<feature type="domain" description="Helicase C-terminal" evidence="16">
    <location>
        <begin position="362"/>
        <end position="520"/>
    </location>
</feature>
<keyword evidence="9" id="KW-0175">Coiled coil</keyword>
<evidence type="ECO:0000256" key="6">
    <source>
        <dbReference type="ARBA" id="ARBA00022806"/>
    </source>
</evidence>
<dbReference type="SMART" id="SM01178">
    <property type="entry name" value="DUF4217"/>
    <property type="match status" value="1"/>
</dbReference>
<evidence type="ECO:0000256" key="5">
    <source>
        <dbReference type="ARBA" id="ARBA00022801"/>
    </source>
</evidence>
<dbReference type="AlphaFoldDB" id="A0A9P7ZZP9"/>
<keyword evidence="4 13" id="KW-0547">Nucleotide-binding</keyword>
<organism evidence="18 19">
    <name type="scientific">Mortierella alpina</name>
    <name type="common">Oleaginous fungus</name>
    <name type="synonym">Mortierella renispora</name>
    <dbReference type="NCBI Taxonomy" id="64518"/>
    <lineage>
        <taxon>Eukaryota</taxon>
        <taxon>Fungi</taxon>
        <taxon>Fungi incertae sedis</taxon>
        <taxon>Mucoromycota</taxon>
        <taxon>Mortierellomycotina</taxon>
        <taxon>Mortierellomycetes</taxon>
        <taxon>Mortierellales</taxon>
        <taxon>Mortierellaceae</taxon>
        <taxon>Mortierella</taxon>
    </lineage>
</organism>
<evidence type="ECO:0000259" key="17">
    <source>
        <dbReference type="PROSITE" id="PS51195"/>
    </source>
</evidence>
<dbReference type="InterPro" id="IPR025313">
    <property type="entry name" value="SPB4-like_CTE"/>
</dbReference>
<evidence type="ECO:0000256" key="4">
    <source>
        <dbReference type="ARBA" id="ARBA00022741"/>
    </source>
</evidence>
<keyword evidence="6 13" id="KW-0347">Helicase</keyword>
<comment type="domain">
    <text evidence="13">The Q motif is unique to and characteristic of the DEAD box family of RNA helicases and controls ATP binding and hydrolysis.</text>
</comment>
<dbReference type="SUPFAM" id="SSF52540">
    <property type="entry name" value="P-loop containing nucleoside triphosphate hydrolases"/>
    <property type="match status" value="1"/>
</dbReference>
<evidence type="ECO:0000256" key="1">
    <source>
        <dbReference type="ARBA" id="ARBA00004604"/>
    </source>
</evidence>
<evidence type="ECO:0000256" key="8">
    <source>
        <dbReference type="ARBA" id="ARBA00022884"/>
    </source>
</evidence>
<dbReference type="GO" id="GO:0003724">
    <property type="term" value="F:RNA helicase activity"/>
    <property type="evidence" value="ECO:0007669"/>
    <property type="project" value="UniProtKB-EC"/>
</dbReference>
<reference evidence="18" key="1">
    <citation type="submission" date="2021-07" db="EMBL/GenBank/DDBJ databases">
        <title>Draft genome of Mortierella alpina, strain LL118, isolated from an aspen leaf litter sample.</title>
        <authorList>
            <person name="Yang S."/>
            <person name="Vinatzer B.A."/>
        </authorList>
    </citation>
    <scope>NUCLEOTIDE SEQUENCE</scope>
    <source>
        <strain evidence="18">LL118</strain>
    </source>
</reference>
<dbReference type="PANTHER" id="PTHR24031">
    <property type="entry name" value="RNA HELICASE"/>
    <property type="match status" value="1"/>
</dbReference>
<dbReference type="Gene3D" id="3.40.50.300">
    <property type="entry name" value="P-loop containing nucleotide triphosphate hydrolases"/>
    <property type="match status" value="2"/>
</dbReference>
<protein>
    <recommendedName>
        <fullName evidence="13">ATP-dependent RNA helicase</fullName>
        <ecNumber evidence="13">3.6.4.13</ecNumber>
    </recommendedName>
</protein>
<sequence length="801" mass="89231">MESNGTGGLFLSDGSLMVKDSSCCSVPLSCTLLWKTIPSPPIFPGRSARHKLRPLRFTYAFGLCSTCCDLRKQSLVFFCFFFFNMHSLGCSCSFTFPLFLFHPFPHSTMTSIVPAGSWEGLEPKLSPQVLDAVSTMGFSDMTPVQSGAIPLFMKNKDVVVEAVTGSGKTLTFLIPILEKIHRRSRKLLPAEVGAIIISPTRELATQITKVLKDFEPFFPNIGHQLLIGGETSLEEDIATFQQVHPDILIGTPGRLEDILSQKRGGVNVKELEVLVLDEADRLLDMGFSVSLNKIMSLLPKQRRTGLFSATMTDGLHELVRAGLRNPVRVVVKVEDLVGGGGQRTPASLHIGYILCSTSQKLLLLSHLLRQEAANKKTIVYFATCASVDYFYKLLSRLPALSDFAIHSLHGKMETKKRSLTFKSFTDIPAGSPGVLLCTDVASRGLDIPDVDFVVQVDPPQDPKAFTHRCGRAGRAGRAGKAVVFLVKGKEETYVDFLKVRKVPIQRWSWTGGPVITEDVSEEDDQDRSADANMDEEDEKLLGKIVKAEPEDDEENVEFLKGLQKIVRTDRDLHDKGTMAYVSFIRSYSKHEASFIFRSRDLDLGALARGYGLLRLPKMPELKNEKSDGGIQGFVPADIDMDKYKYQDKQKEAVRVKKLAEYKAKQAEKEKQAALNGQTKDKKRKPINKASAWSEKQEAKERKLERQVKKQRKRDYLKRVANGEIKAGEGAVDGEDGDEDDEDEDEGEPKKSSGGKHDLEEEDEEDSWEALALEERLAKKVKKGKLTSKDFDKQVGNMFADL</sequence>
<feature type="short sequence motif" description="Q motif" evidence="12">
    <location>
        <begin position="118"/>
        <end position="146"/>
    </location>
</feature>
<dbReference type="GO" id="GO:0006364">
    <property type="term" value="P:rRNA processing"/>
    <property type="evidence" value="ECO:0007669"/>
    <property type="project" value="UniProtKB-KW"/>
</dbReference>
<dbReference type="InterPro" id="IPR014001">
    <property type="entry name" value="Helicase_ATP-bd"/>
</dbReference>
<dbReference type="EMBL" id="JAIFTL010000261">
    <property type="protein sequence ID" value="KAG9320750.1"/>
    <property type="molecule type" value="Genomic_DNA"/>
</dbReference>
<feature type="domain" description="DEAD-box RNA helicase Q" evidence="17">
    <location>
        <begin position="118"/>
        <end position="146"/>
    </location>
</feature>
<dbReference type="CDD" id="cd18787">
    <property type="entry name" value="SF2_C_DEAD"/>
    <property type="match status" value="1"/>
</dbReference>